<dbReference type="AlphaFoldDB" id="A0A085WKT8"/>
<comment type="caution">
    <text evidence="2">The sequence shown here is derived from an EMBL/GenBank/DDBJ whole genome shotgun (WGS) entry which is preliminary data.</text>
</comment>
<keyword evidence="1" id="KW-0812">Transmembrane</keyword>
<protein>
    <recommendedName>
        <fullName evidence="4">Yip1 domain-containing protein</fullName>
    </recommendedName>
</protein>
<sequence length="255" mass="28218">MVPVPAAAEPRAVTADGTPDWVGESWHKYKTRGLDYFRHAFTLLVRPGRAMEEWATGQREVLNPLHFLGLGFLLIITARHLGEQYLLGPALEAQNLTSVLKTPLGVELVFLTLSLPTHAVMRLSGSRAPLSATLAAFIYTFMGPVVLLQAGAWLISGLLVLITGSLPLYELKVGFITRLYQHNAYPWPLMVANWVALIYCVRAIAGVHRKRWGWAFLALFAAHLVFVPLISQLTKVELEDISRLIDSASQWLGPG</sequence>
<feature type="transmembrane region" description="Helical" evidence="1">
    <location>
        <begin position="212"/>
        <end position="230"/>
    </location>
</feature>
<keyword evidence="1" id="KW-0472">Membrane</keyword>
<dbReference type="RefSeq" id="WP_044188950.1">
    <property type="nucleotide sequence ID" value="NZ_JMCB01000006.1"/>
</dbReference>
<evidence type="ECO:0000313" key="2">
    <source>
        <dbReference type="EMBL" id="KFE68301.1"/>
    </source>
</evidence>
<evidence type="ECO:0000313" key="3">
    <source>
        <dbReference type="Proteomes" id="UP000028725"/>
    </source>
</evidence>
<name>A0A085WKT8_9BACT</name>
<keyword evidence="1" id="KW-1133">Transmembrane helix</keyword>
<evidence type="ECO:0008006" key="4">
    <source>
        <dbReference type="Google" id="ProtNLM"/>
    </source>
</evidence>
<proteinExistence type="predicted"/>
<dbReference type="EMBL" id="JMCB01000006">
    <property type="protein sequence ID" value="KFE68301.1"/>
    <property type="molecule type" value="Genomic_DNA"/>
</dbReference>
<gene>
    <name evidence="2" type="ORF">DB31_7538</name>
</gene>
<keyword evidence="3" id="KW-1185">Reference proteome</keyword>
<feature type="transmembrane region" description="Helical" evidence="1">
    <location>
        <begin position="184"/>
        <end position="205"/>
    </location>
</feature>
<feature type="transmembrane region" description="Helical" evidence="1">
    <location>
        <begin position="133"/>
        <end position="164"/>
    </location>
</feature>
<accession>A0A085WKT8</accession>
<reference evidence="2 3" key="1">
    <citation type="submission" date="2014-04" db="EMBL/GenBank/DDBJ databases">
        <title>Genome assembly of Hyalangium minutum DSM 14724.</title>
        <authorList>
            <person name="Sharma G."/>
            <person name="Subramanian S."/>
        </authorList>
    </citation>
    <scope>NUCLEOTIDE SEQUENCE [LARGE SCALE GENOMIC DNA]</scope>
    <source>
        <strain evidence="2 3">DSM 14724</strain>
    </source>
</reference>
<dbReference type="Proteomes" id="UP000028725">
    <property type="component" value="Unassembled WGS sequence"/>
</dbReference>
<dbReference type="STRING" id="394096.DB31_7538"/>
<organism evidence="2 3">
    <name type="scientific">Hyalangium minutum</name>
    <dbReference type="NCBI Taxonomy" id="394096"/>
    <lineage>
        <taxon>Bacteria</taxon>
        <taxon>Pseudomonadati</taxon>
        <taxon>Myxococcota</taxon>
        <taxon>Myxococcia</taxon>
        <taxon>Myxococcales</taxon>
        <taxon>Cystobacterineae</taxon>
        <taxon>Archangiaceae</taxon>
        <taxon>Hyalangium</taxon>
    </lineage>
</organism>
<evidence type="ECO:0000256" key="1">
    <source>
        <dbReference type="SAM" id="Phobius"/>
    </source>
</evidence>